<keyword evidence="6" id="KW-1185">Reference proteome</keyword>
<name>A0A517ZDT1_9PLAN</name>
<evidence type="ECO:0000256" key="2">
    <source>
        <dbReference type="ARBA" id="ARBA00023125"/>
    </source>
</evidence>
<gene>
    <name evidence="5" type="primary">ytrA_2</name>
    <name evidence="5" type="ORF">Mal4_50000</name>
</gene>
<dbReference type="SUPFAM" id="SSF46785">
    <property type="entry name" value="Winged helix' DNA-binding domain"/>
    <property type="match status" value="1"/>
</dbReference>
<keyword evidence="2" id="KW-0238">DNA-binding</keyword>
<dbReference type="EMBL" id="CP036275">
    <property type="protein sequence ID" value="QDU40642.1"/>
    <property type="molecule type" value="Genomic_DNA"/>
</dbReference>
<dbReference type="GO" id="GO:0003700">
    <property type="term" value="F:DNA-binding transcription factor activity"/>
    <property type="evidence" value="ECO:0007669"/>
    <property type="project" value="InterPro"/>
</dbReference>
<dbReference type="SMART" id="SM00345">
    <property type="entry name" value="HTH_GNTR"/>
    <property type="match status" value="1"/>
</dbReference>
<evidence type="ECO:0000313" key="5">
    <source>
        <dbReference type="EMBL" id="QDU40642.1"/>
    </source>
</evidence>
<organism evidence="5 6">
    <name type="scientific">Maioricimonas rarisocia</name>
    <dbReference type="NCBI Taxonomy" id="2528026"/>
    <lineage>
        <taxon>Bacteria</taxon>
        <taxon>Pseudomonadati</taxon>
        <taxon>Planctomycetota</taxon>
        <taxon>Planctomycetia</taxon>
        <taxon>Planctomycetales</taxon>
        <taxon>Planctomycetaceae</taxon>
        <taxon>Maioricimonas</taxon>
    </lineage>
</organism>
<keyword evidence="1" id="KW-0805">Transcription regulation</keyword>
<dbReference type="Proteomes" id="UP000320496">
    <property type="component" value="Chromosome"/>
</dbReference>
<accession>A0A517ZDT1</accession>
<reference evidence="5 6" key="1">
    <citation type="submission" date="2019-02" db="EMBL/GenBank/DDBJ databases">
        <title>Deep-cultivation of Planctomycetes and their phenomic and genomic characterization uncovers novel biology.</title>
        <authorList>
            <person name="Wiegand S."/>
            <person name="Jogler M."/>
            <person name="Boedeker C."/>
            <person name="Pinto D."/>
            <person name="Vollmers J."/>
            <person name="Rivas-Marin E."/>
            <person name="Kohn T."/>
            <person name="Peeters S.H."/>
            <person name="Heuer A."/>
            <person name="Rast P."/>
            <person name="Oberbeckmann S."/>
            <person name="Bunk B."/>
            <person name="Jeske O."/>
            <person name="Meyerdierks A."/>
            <person name="Storesund J.E."/>
            <person name="Kallscheuer N."/>
            <person name="Luecker S."/>
            <person name="Lage O.M."/>
            <person name="Pohl T."/>
            <person name="Merkel B.J."/>
            <person name="Hornburger P."/>
            <person name="Mueller R.-W."/>
            <person name="Bruemmer F."/>
            <person name="Labrenz M."/>
            <person name="Spormann A.M."/>
            <person name="Op den Camp H."/>
            <person name="Overmann J."/>
            <person name="Amann R."/>
            <person name="Jetten M.S.M."/>
            <person name="Mascher T."/>
            <person name="Medema M.H."/>
            <person name="Devos D.P."/>
            <person name="Kaster A.-K."/>
            <person name="Ovreas L."/>
            <person name="Rohde M."/>
            <person name="Galperin M.Y."/>
            <person name="Jogler C."/>
        </authorList>
    </citation>
    <scope>NUCLEOTIDE SEQUENCE [LARGE SCALE GENOMIC DNA]</scope>
    <source>
        <strain evidence="5 6">Mal4</strain>
    </source>
</reference>
<dbReference type="PANTHER" id="PTHR38445">
    <property type="entry name" value="HTH-TYPE TRANSCRIPTIONAL REPRESSOR YTRA"/>
    <property type="match status" value="1"/>
</dbReference>
<keyword evidence="3" id="KW-0804">Transcription</keyword>
<dbReference type="OrthoDB" id="9801546at2"/>
<dbReference type="InterPro" id="IPR036390">
    <property type="entry name" value="WH_DNA-bd_sf"/>
</dbReference>
<sequence>MLFHVDTDNGIPIYEQIARQVKYAVANSALQIGEHVPSVREMATRLAVNPNTVARAYRELQAEGVLVPIRGTGLAVTPEAPKICRDDRLELIRQRLRSVLGEARRSELADDEIRQLFETELSSLSAAPATTST</sequence>
<evidence type="ECO:0000313" key="6">
    <source>
        <dbReference type="Proteomes" id="UP000320496"/>
    </source>
</evidence>
<evidence type="ECO:0000256" key="1">
    <source>
        <dbReference type="ARBA" id="ARBA00023015"/>
    </source>
</evidence>
<dbReference type="PANTHER" id="PTHR38445:SF7">
    <property type="entry name" value="GNTR-FAMILY TRANSCRIPTIONAL REGULATOR"/>
    <property type="match status" value="1"/>
</dbReference>
<dbReference type="KEGG" id="mri:Mal4_50000"/>
<dbReference type="InterPro" id="IPR036388">
    <property type="entry name" value="WH-like_DNA-bd_sf"/>
</dbReference>
<dbReference type="Gene3D" id="1.10.10.10">
    <property type="entry name" value="Winged helix-like DNA-binding domain superfamily/Winged helix DNA-binding domain"/>
    <property type="match status" value="1"/>
</dbReference>
<evidence type="ECO:0000256" key="3">
    <source>
        <dbReference type="ARBA" id="ARBA00023163"/>
    </source>
</evidence>
<dbReference type="PROSITE" id="PS50949">
    <property type="entry name" value="HTH_GNTR"/>
    <property type="match status" value="1"/>
</dbReference>
<dbReference type="CDD" id="cd07377">
    <property type="entry name" value="WHTH_GntR"/>
    <property type="match status" value="1"/>
</dbReference>
<dbReference type="Pfam" id="PF00392">
    <property type="entry name" value="GntR"/>
    <property type="match status" value="1"/>
</dbReference>
<protein>
    <submittedName>
        <fullName evidence="5">HTH-type transcriptional repressor YtrA</fullName>
    </submittedName>
</protein>
<dbReference type="InterPro" id="IPR000524">
    <property type="entry name" value="Tscrpt_reg_HTH_GntR"/>
</dbReference>
<proteinExistence type="predicted"/>
<feature type="domain" description="HTH gntR-type" evidence="4">
    <location>
        <begin position="11"/>
        <end position="79"/>
    </location>
</feature>
<dbReference type="GO" id="GO:0003677">
    <property type="term" value="F:DNA binding"/>
    <property type="evidence" value="ECO:0007669"/>
    <property type="project" value="UniProtKB-KW"/>
</dbReference>
<evidence type="ECO:0000259" key="4">
    <source>
        <dbReference type="PROSITE" id="PS50949"/>
    </source>
</evidence>
<dbReference type="RefSeq" id="WP_145371913.1">
    <property type="nucleotide sequence ID" value="NZ_CP036275.1"/>
</dbReference>
<dbReference type="AlphaFoldDB" id="A0A517ZDT1"/>